<dbReference type="EMBL" id="VSSQ01087972">
    <property type="protein sequence ID" value="MPN34763.1"/>
    <property type="molecule type" value="Genomic_DNA"/>
</dbReference>
<reference evidence="1" key="1">
    <citation type="submission" date="2019-08" db="EMBL/GenBank/DDBJ databases">
        <authorList>
            <person name="Kucharzyk K."/>
            <person name="Murdoch R.W."/>
            <person name="Higgins S."/>
            <person name="Loffler F."/>
        </authorList>
    </citation>
    <scope>NUCLEOTIDE SEQUENCE</scope>
</reference>
<sequence length="119" mass="12604">MLAAGIARGTRCKDPAPDLLASGRDDAVGGKEDGAMEGYEFVKLLPPGIAVVAHEIFIFLESRVIMGRQHLAVGIHIHAGAFGLLQKLLQISQVVAGNQNRGIFSHANIDFGDFGIAEP</sequence>
<name>A0A645HGG3_9ZZZZ</name>
<comment type="caution">
    <text evidence="1">The sequence shown here is derived from an EMBL/GenBank/DDBJ whole genome shotgun (WGS) entry which is preliminary data.</text>
</comment>
<evidence type="ECO:0000313" key="1">
    <source>
        <dbReference type="EMBL" id="MPN34763.1"/>
    </source>
</evidence>
<organism evidence="1">
    <name type="scientific">bioreactor metagenome</name>
    <dbReference type="NCBI Taxonomy" id="1076179"/>
    <lineage>
        <taxon>unclassified sequences</taxon>
        <taxon>metagenomes</taxon>
        <taxon>ecological metagenomes</taxon>
    </lineage>
</organism>
<accession>A0A645HGG3</accession>
<proteinExistence type="predicted"/>
<gene>
    <name evidence="1" type="ORF">SDC9_182257</name>
</gene>
<protein>
    <submittedName>
        <fullName evidence="1">Uncharacterized protein</fullName>
    </submittedName>
</protein>
<dbReference type="AlphaFoldDB" id="A0A645HGG3"/>